<reference evidence="7 9" key="1">
    <citation type="submission" date="2015-06" db="EMBL/GenBank/DDBJ databases">
        <title>The Genome Sequence of Enterococcus hirae 88EA1.</title>
        <authorList>
            <consortium name="The Broad Institute Genomics Platform"/>
            <consortium name="The Broad Institute Genome Sequencing Center for Infectious Disease"/>
            <person name="Earl A.M."/>
            <person name="Van Tyne D."/>
            <person name="Lebreton F."/>
            <person name="Saavedra J.T."/>
            <person name="Gilmore M.S."/>
            <person name="Manson McGuire A."/>
            <person name="Clock S."/>
            <person name="Crupain M."/>
            <person name="Rangan U."/>
            <person name="Young S."/>
            <person name="Abouelleil A."/>
            <person name="Cao P."/>
            <person name="Chapman S.B."/>
            <person name="Griggs A."/>
            <person name="Priest M."/>
            <person name="Shea T."/>
            <person name="Wortman J."/>
            <person name="Nusbaum C."/>
            <person name="Birren B."/>
        </authorList>
    </citation>
    <scope>NUCLEOTIDE SEQUENCE [LARGE SCALE GENOMIC DNA]</scope>
    <source>
        <strain evidence="7 9">88EA1</strain>
    </source>
</reference>
<dbReference type="EMBL" id="CABEEP010000001">
    <property type="protein sequence ID" value="VTQ58577.1"/>
    <property type="molecule type" value="Genomic_DNA"/>
</dbReference>
<dbReference type="GO" id="GO:0046417">
    <property type="term" value="P:chorismate metabolic process"/>
    <property type="evidence" value="ECO:0007669"/>
    <property type="project" value="InterPro"/>
</dbReference>
<dbReference type="InterPro" id="IPR039369">
    <property type="entry name" value="LacA-like"/>
</dbReference>
<protein>
    <recommendedName>
        <fullName evidence="5">Acetyltransferase</fullName>
        <ecNumber evidence="5">2.3.1.-</ecNumber>
    </recommendedName>
</protein>
<dbReference type="Proteomes" id="UP000253498">
    <property type="component" value="Unassembled WGS sequence"/>
</dbReference>
<dbReference type="SMART" id="SM01266">
    <property type="entry name" value="Mac"/>
    <property type="match status" value="1"/>
</dbReference>
<dbReference type="Pfam" id="PF00132">
    <property type="entry name" value="Hexapep"/>
    <property type="match status" value="1"/>
</dbReference>
<dbReference type="FunFam" id="2.160.10.10:FF:000008">
    <property type="entry name" value="Maltose O-acetyltransferase"/>
    <property type="match status" value="1"/>
</dbReference>
<evidence type="ECO:0000256" key="3">
    <source>
        <dbReference type="ARBA" id="ARBA00022737"/>
    </source>
</evidence>
<dbReference type="PROSITE" id="PS51168">
    <property type="entry name" value="CHORISMATE_MUT_2"/>
    <property type="match status" value="1"/>
</dbReference>
<dbReference type="Pfam" id="PF01817">
    <property type="entry name" value="CM_2"/>
    <property type="match status" value="1"/>
</dbReference>
<gene>
    <name evidence="8" type="primary">maa</name>
    <name evidence="7" type="ORF">EB03_02037</name>
    <name evidence="8" type="ORF">NCTC12204_00164</name>
</gene>
<evidence type="ECO:0000256" key="5">
    <source>
        <dbReference type="RuleBase" id="RU367021"/>
    </source>
</evidence>
<proteinExistence type="inferred from homology"/>
<dbReference type="Pfam" id="PF12464">
    <property type="entry name" value="Mac"/>
    <property type="match status" value="1"/>
</dbReference>
<dbReference type="SMART" id="SM00830">
    <property type="entry name" value="CM_2"/>
    <property type="match status" value="1"/>
</dbReference>
<dbReference type="EC" id="2.3.1.-" evidence="5"/>
<dbReference type="PANTHER" id="PTHR43017">
    <property type="entry name" value="GALACTOSIDE O-ACETYLTRANSFERASE"/>
    <property type="match status" value="1"/>
</dbReference>
<evidence type="ECO:0000256" key="4">
    <source>
        <dbReference type="ARBA" id="ARBA00023315"/>
    </source>
</evidence>
<dbReference type="CDD" id="cd03357">
    <property type="entry name" value="LbH_MAT_GAT"/>
    <property type="match status" value="1"/>
</dbReference>
<dbReference type="InterPro" id="IPR036979">
    <property type="entry name" value="CM_dom_sf"/>
</dbReference>
<keyword evidence="2 5" id="KW-0808">Transferase</keyword>
<dbReference type="InterPro" id="IPR002701">
    <property type="entry name" value="CM_II_prokaryot"/>
</dbReference>
<dbReference type="InterPro" id="IPR011004">
    <property type="entry name" value="Trimer_LpxA-like_sf"/>
</dbReference>
<dbReference type="InterPro" id="IPR001451">
    <property type="entry name" value="Hexapep"/>
</dbReference>
<keyword evidence="4 5" id="KW-0012">Acyltransferase</keyword>
<dbReference type="SUPFAM" id="SSF48600">
    <property type="entry name" value="Chorismate mutase II"/>
    <property type="match status" value="1"/>
</dbReference>
<dbReference type="InterPro" id="IPR036263">
    <property type="entry name" value="Chorismate_II_sf"/>
</dbReference>
<dbReference type="InterPro" id="IPR011279">
    <property type="entry name" value="Chorismate_mutase_GmP"/>
</dbReference>
<evidence type="ECO:0000313" key="7">
    <source>
        <dbReference type="EMBL" id="RBT67273.1"/>
    </source>
</evidence>
<dbReference type="RefSeq" id="WP_010736845.1">
    <property type="nucleotide sequence ID" value="NZ_AP027299.1"/>
</dbReference>
<dbReference type="AlphaFoldDB" id="A0A2A4DWM6"/>
<sequence>MTIRTEKEKMIAGELYFANDPELVADRQYARSQSTIINQAETAELRSQLLKETFGKTGEKIYMEPTINFDYGYNIRVGENFYANYNCTFLDVSTIEIGDNCMFAPNVQLYTATHPLHPVKRNSGLEYAKPIKIGHNVWLGGGVIITPGVTLGNNVVVGAGSVVTKSFPDNVVIAGNPARVIKKILEDQQPEKLEDLRQTIDQIDQQIVKLLEKRMDTVTKIGETKQASKKAVYDEKREQEVLEKIASRLENTKYKETITATYIDLMKHSRDYQNELNGEKVDD</sequence>
<dbReference type="NCBIfam" id="TIGR01805">
    <property type="entry name" value="CM_mono_grmpos"/>
    <property type="match status" value="1"/>
</dbReference>
<comment type="similarity">
    <text evidence="1 5">Belongs to the transferase hexapeptide repeat family.</text>
</comment>
<evidence type="ECO:0000259" key="6">
    <source>
        <dbReference type="PROSITE" id="PS51168"/>
    </source>
</evidence>
<accession>A0A2A4DWM6</accession>
<dbReference type="InterPro" id="IPR024688">
    <property type="entry name" value="Mac_dom"/>
</dbReference>
<feature type="domain" description="Chorismate mutase" evidence="6">
    <location>
        <begin position="187"/>
        <end position="277"/>
    </location>
</feature>
<reference evidence="8 10" key="2">
    <citation type="submission" date="2019-05" db="EMBL/GenBank/DDBJ databases">
        <authorList>
            <consortium name="Pathogen Informatics"/>
        </authorList>
    </citation>
    <scope>NUCLEOTIDE SEQUENCE [LARGE SCALE GENOMIC DNA]</scope>
    <source>
        <strain evidence="8 10">NCTC12204</strain>
    </source>
</reference>
<evidence type="ECO:0000256" key="2">
    <source>
        <dbReference type="ARBA" id="ARBA00022679"/>
    </source>
</evidence>
<dbReference type="PANTHER" id="PTHR43017:SF1">
    <property type="entry name" value="ACETYLTRANSFERASE YJL218W-RELATED"/>
    <property type="match status" value="1"/>
</dbReference>
<dbReference type="Proteomes" id="UP000352698">
    <property type="component" value="Unassembled WGS sequence"/>
</dbReference>
<name>A0A2A4DWM6_ENTHR</name>
<dbReference type="Gene3D" id="2.160.10.10">
    <property type="entry name" value="Hexapeptide repeat proteins"/>
    <property type="match status" value="1"/>
</dbReference>
<evidence type="ECO:0000313" key="9">
    <source>
        <dbReference type="Proteomes" id="UP000253498"/>
    </source>
</evidence>
<dbReference type="Gene3D" id="1.20.59.10">
    <property type="entry name" value="Chorismate mutase"/>
    <property type="match status" value="1"/>
</dbReference>
<comment type="caution">
    <text evidence="8">The sequence shown here is derived from an EMBL/GenBank/DDBJ whole genome shotgun (WGS) entry which is preliminary data.</text>
</comment>
<organism evidence="8 10">
    <name type="scientific">Enterococcus hirae</name>
    <dbReference type="NCBI Taxonomy" id="1354"/>
    <lineage>
        <taxon>Bacteria</taxon>
        <taxon>Bacillati</taxon>
        <taxon>Bacillota</taxon>
        <taxon>Bacilli</taxon>
        <taxon>Lactobacillales</taxon>
        <taxon>Enterococcaceae</taxon>
        <taxon>Enterococcus</taxon>
    </lineage>
</organism>
<evidence type="ECO:0000313" key="8">
    <source>
        <dbReference type="EMBL" id="VTQ58577.1"/>
    </source>
</evidence>
<dbReference type="GO" id="GO:0008870">
    <property type="term" value="F:galactoside O-acetyltransferase activity"/>
    <property type="evidence" value="ECO:0007669"/>
    <property type="project" value="TreeGrafter"/>
</dbReference>
<evidence type="ECO:0000256" key="1">
    <source>
        <dbReference type="ARBA" id="ARBA00007274"/>
    </source>
</evidence>
<keyword evidence="3" id="KW-0677">Repeat</keyword>
<evidence type="ECO:0000313" key="10">
    <source>
        <dbReference type="Proteomes" id="UP000352698"/>
    </source>
</evidence>
<dbReference type="GO" id="GO:0004106">
    <property type="term" value="F:chorismate mutase activity"/>
    <property type="evidence" value="ECO:0007669"/>
    <property type="project" value="InterPro"/>
</dbReference>
<dbReference type="SUPFAM" id="SSF51161">
    <property type="entry name" value="Trimeric LpxA-like enzymes"/>
    <property type="match status" value="1"/>
</dbReference>
<dbReference type="EMBL" id="LESJ01000006">
    <property type="protein sequence ID" value="RBT67273.1"/>
    <property type="molecule type" value="Genomic_DNA"/>
</dbReference>